<keyword evidence="1" id="KW-0378">Hydrolase</keyword>
<name>A0A7M1RXW7_9CAUD</name>
<protein>
    <submittedName>
        <fullName evidence="1">Endonuclease</fullName>
    </submittedName>
</protein>
<dbReference type="Proteomes" id="UP000594030">
    <property type="component" value="Segment"/>
</dbReference>
<reference evidence="1 2" key="1">
    <citation type="submission" date="2020-07" db="EMBL/GenBank/DDBJ databases">
        <title>Taxonomic proposal: Crassvirales, a new order of highly abundant and diverse bacterial viruses.</title>
        <authorList>
            <person name="Shkoporov A.N."/>
            <person name="Stockdale S.R."/>
            <person name="Guerin E."/>
            <person name="Ross R.P."/>
            <person name="Hill C."/>
        </authorList>
    </citation>
    <scope>NUCLEOTIDE SEQUENCE [LARGE SCALE GENOMIC DNA]</scope>
</reference>
<evidence type="ECO:0000313" key="2">
    <source>
        <dbReference type="Proteomes" id="UP000594030"/>
    </source>
</evidence>
<dbReference type="InterPro" id="IPR009414">
    <property type="entry name" value="DUF1064"/>
</dbReference>
<proteinExistence type="predicted"/>
<dbReference type="GO" id="GO:0004519">
    <property type="term" value="F:endonuclease activity"/>
    <property type="evidence" value="ECO:0007669"/>
    <property type="project" value="UniProtKB-KW"/>
</dbReference>
<dbReference type="Gene3D" id="3.40.91.30">
    <property type="match status" value="1"/>
</dbReference>
<keyword evidence="1" id="KW-0255">Endonuclease</keyword>
<dbReference type="KEGG" id="vg:65129496"/>
<organism evidence="1 2">
    <name type="scientific">uncultured phage cr108_1</name>
    <dbReference type="NCBI Taxonomy" id="2772069"/>
    <lineage>
        <taxon>Viruses</taxon>
        <taxon>Duplodnaviria</taxon>
        <taxon>Heunggongvirae</taxon>
        <taxon>Uroviricota</taxon>
        <taxon>Caudoviricetes</taxon>
        <taxon>Crassvirales</taxon>
        <taxon>Steigviridae</taxon>
        <taxon>Asinivirinae</taxon>
        <taxon>Pipoluvirus</taxon>
        <taxon>Pipoluvirus rarus</taxon>
    </lineage>
</organism>
<keyword evidence="1" id="KW-0540">Nuclease</keyword>
<keyword evidence="2" id="KW-1185">Reference proteome</keyword>
<sequence>MAENKKVKNARSISYDGIDFKSRLEYHCYRKLKEAGFEPLYEPVKYTLLPSSILEVGTIYAPYNKLLASRKSYRALTYTPDFEFHYKGIHVYYDAKGKSNDAYPLKKKLFLHYLECVGETYVFFEPHNIAQIEQSIEILYELCR</sequence>
<dbReference type="GeneID" id="65129496"/>
<dbReference type="EMBL" id="MT774385">
    <property type="protein sequence ID" value="QOR59004.1"/>
    <property type="molecule type" value="Genomic_DNA"/>
</dbReference>
<evidence type="ECO:0000313" key="1">
    <source>
        <dbReference type="EMBL" id="QOR59004.1"/>
    </source>
</evidence>
<accession>A0A7M1RXW7</accession>
<dbReference type="Pfam" id="PF06356">
    <property type="entry name" value="DUF1064"/>
    <property type="match status" value="1"/>
</dbReference>
<dbReference type="RefSeq" id="YP_010111162.1">
    <property type="nucleotide sequence ID" value="NC_055878.1"/>
</dbReference>